<evidence type="ECO:0000313" key="4">
    <source>
        <dbReference type="Proteomes" id="UP000075591"/>
    </source>
</evidence>
<keyword evidence="2" id="KW-1277">Toxin-antitoxin system</keyword>
<evidence type="ECO:0000256" key="1">
    <source>
        <dbReference type="ARBA" id="ARBA00007521"/>
    </source>
</evidence>
<dbReference type="Pfam" id="PF02452">
    <property type="entry name" value="PemK_toxin"/>
    <property type="match status" value="1"/>
</dbReference>
<dbReference type="EMBL" id="LOMT01000101">
    <property type="protein sequence ID" value="KXX95524.1"/>
    <property type="molecule type" value="Genomic_DNA"/>
</dbReference>
<protein>
    <submittedName>
        <fullName evidence="3">Uncharacterized protein</fullName>
    </submittedName>
</protein>
<comment type="similarity">
    <text evidence="1">Belongs to the PemK/MazF family.</text>
</comment>
<dbReference type="SUPFAM" id="SSF50118">
    <property type="entry name" value="Cell growth inhibitor/plasmid maintenance toxic component"/>
    <property type="match status" value="1"/>
</dbReference>
<organism evidence="3 4">
    <name type="scientific">Bacillus cereus</name>
    <dbReference type="NCBI Taxonomy" id="1396"/>
    <lineage>
        <taxon>Bacteria</taxon>
        <taxon>Bacillati</taxon>
        <taxon>Bacillota</taxon>
        <taxon>Bacilli</taxon>
        <taxon>Bacillales</taxon>
        <taxon>Bacillaceae</taxon>
        <taxon>Bacillus</taxon>
        <taxon>Bacillus cereus group</taxon>
    </lineage>
</organism>
<comment type="caution">
    <text evidence="3">The sequence shown here is derived from an EMBL/GenBank/DDBJ whole genome shotgun (WGS) entry which is preliminary data.</text>
</comment>
<dbReference type="Proteomes" id="UP000075591">
    <property type="component" value="Unassembled WGS sequence"/>
</dbReference>
<proteinExistence type="inferred from homology"/>
<reference evidence="3 4" key="1">
    <citation type="submission" date="2015-12" db="EMBL/GenBank/DDBJ databases">
        <title>Bacillus cereus Group isolate.</title>
        <authorList>
            <person name="Kovac J."/>
        </authorList>
    </citation>
    <scope>NUCLEOTIDE SEQUENCE [LARGE SCALE GENOMIC DNA]</scope>
    <source>
        <strain evidence="3 4">FSL W8-0275</strain>
    </source>
</reference>
<dbReference type="InterPro" id="IPR011067">
    <property type="entry name" value="Plasmid_toxin/cell-grow_inhib"/>
</dbReference>
<gene>
    <name evidence="3" type="ORF">AT274_04240</name>
</gene>
<dbReference type="AlphaFoldDB" id="A0A150B2K4"/>
<name>A0A150B2K4_BACCE</name>
<dbReference type="InterPro" id="IPR003477">
    <property type="entry name" value="PemK-like"/>
</dbReference>
<evidence type="ECO:0000313" key="3">
    <source>
        <dbReference type="EMBL" id="KXX95524.1"/>
    </source>
</evidence>
<evidence type="ECO:0000256" key="2">
    <source>
        <dbReference type="ARBA" id="ARBA00022649"/>
    </source>
</evidence>
<accession>A0A150B2K4</accession>
<dbReference type="Gene3D" id="2.30.30.110">
    <property type="match status" value="1"/>
</dbReference>
<dbReference type="GO" id="GO:0003677">
    <property type="term" value="F:DNA binding"/>
    <property type="evidence" value="ECO:0007669"/>
    <property type="project" value="InterPro"/>
</dbReference>
<sequence length="187" mass="21700">MLGLQRYTDDKKRSIEKPFKDHLSRGHIIEIELFGHFNKELSFVHPAVVLHDNSSGWLLIAPISTSKYGSSNSLHIDVTSKDGLHHNSGVCLDDIRVIDKHRVLYQHIKEGTKQKLRPEKLNEIDNAILKHYLPFTYKHYNKIETELKKERAEHNALKKEYTEIQQELTLLKQTIKAQEVEVAATKQ</sequence>
<dbReference type="PATRIC" id="fig|1396.422.peg.5563"/>